<name>A0A2T6KMI0_9RHOB</name>
<dbReference type="AlphaFoldDB" id="A0A2T6KMI0"/>
<dbReference type="EMBL" id="QBUD01000002">
    <property type="protein sequence ID" value="PUB17381.1"/>
    <property type="molecule type" value="Genomic_DNA"/>
</dbReference>
<evidence type="ECO:0000313" key="2">
    <source>
        <dbReference type="EMBL" id="PUB17381.1"/>
    </source>
</evidence>
<evidence type="ECO:0000313" key="3">
    <source>
        <dbReference type="Proteomes" id="UP000244523"/>
    </source>
</evidence>
<dbReference type="PROSITE" id="PS51782">
    <property type="entry name" value="LYSM"/>
    <property type="match status" value="1"/>
</dbReference>
<dbReference type="Pfam" id="PF19266">
    <property type="entry name" value="CIS_tube"/>
    <property type="match status" value="1"/>
</dbReference>
<protein>
    <recommendedName>
        <fullName evidence="1">LysM domain-containing protein</fullName>
    </recommendedName>
</protein>
<evidence type="ECO:0000259" key="1">
    <source>
        <dbReference type="PROSITE" id="PS51782"/>
    </source>
</evidence>
<dbReference type="RefSeq" id="WP_108385503.1">
    <property type="nucleotide sequence ID" value="NZ_QBUD01000002.1"/>
</dbReference>
<feature type="domain" description="LysM" evidence="1">
    <location>
        <begin position="177"/>
        <end position="224"/>
    </location>
</feature>
<accession>A0A2T6KMI0</accession>
<dbReference type="InterPro" id="IPR045361">
    <property type="entry name" value="CIS_tube_prot_N"/>
</dbReference>
<dbReference type="InterPro" id="IPR018392">
    <property type="entry name" value="LysM"/>
</dbReference>
<keyword evidence="3" id="KW-1185">Reference proteome</keyword>
<proteinExistence type="predicted"/>
<sequence length="228" mass="25094">MTKLTITRCDTSKTQISPKSGAANVFEVTINPASYTHKYSTNFSGTGKDQDAAVGKPAPVPKFSASDPEKVSFSLTLDGTGVIPDAADVTVSDQIEKLRDIAYIYSGDDHEPDAVQLDWGTQLNAWQGRLTGLDIDYTLFDPDGAPLRATIKLDFIEALTEAQVAREANNKSPDLTHIIQVVEGDTLPLLCQRIYKDVSKYLEIARFNNLDNFRNLTPGTLLRFPPMR</sequence>
<dbReference type="Proteomes" id="UP000244523">
    <property type="component" value="Unassembled WGS sequence"/>
</dbReference>
<comment type="caution">
    <text evidence="2">The sequence shown here is derived from an EMBL/GenBank/DDBJ whole genome shotgun (WGS) entry which is preliminary data.</text>
</comment>
<gene>
    <name evidence="2" type="ORF">C8N45_102393</name>
</gene>
<organism evidence="2 3">
    <name type="scientific">Yoonia sediminilitoris</name>
    <dbReference type="NCBI Taxonomy" id="1286148"/>
    <lineage>
        <taxon>Bacteria</taxon>
        <taxon>Pseudomonadati</taxon>
        <taxon>Pseudomonadota</taxon>
        <taxon>Alphaproteobacteria</taxon>
        <taxon>Rhodobacterales</taxon>
        <taxon>Paracoccaceae</taxon>
        <taxon>Yoonia</taxon>
    </lineage>
</organism>
<dbReference type="OrthoDB" id="9815939at2"/>
<reference evidence="2 3" key="1">
    <citation type="submission" date="2018-04" db="EMBL/GenBank/DDBJ databases">
        <title>Genomic Encyclopedia of Archaeal and Bacterial Type Strains, Phase II (KMG-II): from individual species to whole genera.</title>
        <authorList>
            <person name="Goeker M."/>
        </authorList>
    </citation>
    <scope>NUCLEOTIDE SEQUENCE [LARGE SCALE GENOMIC DNA]</scope>
    <source>
        <strain evidence="2 3">DSM 29955</strain>
    </source>
</reference>